<evidence type="ECO:0000313" key="2">
    <source>
        <dbReference type="Proteomes" id="UP000757540"/>
    </source>
</evidence>
<dbReference type="RefSeq" id="WP_246256620.1">
    <property type="nucleotide sequence ID" value="NZ_BAAAML010000012.1"/>
</dbReference>
<proteinExistence type="predicted"/>
<dbReference type="Proteomes" id="UP000757540">
    <property type="component" value="Unassembled WGS sequence"/>
</dbReference>
<sequence>MRTVVLLCGPPGAGKTTLARQSDLEVYDRDDPRWESESHFTRTIALLRTNPGARAVVIRSGATTSARRKAAALIGATHTYLVDPGRAEAMHRVKGRGRDGWRRECQGVLRWYATHDTDDRVQAFPGWDQLGPAALPPAPPVRTVRRTAAARGYGAAHRRERARWQRTVDQGLASCARCHGPILPGEQWDLGHTDDRTGWTGPEHPSCNRSAGGRNGNRVARERQQMVRRGWFD</sequence>
<organism evidence="1 2">
    <name type="scientific">Isoptericola halotolerans</name>
    <dbReference type="NCBI Taxonomy" id="300560"/>
    <lineage>
        <taxon>Bacteria</taxon>
        <taxon>Bacillati</taxon>
        <taxon>Actinomycetota</taxon>
        <taxon>Actinomycetes</taxon>
        <taxon>Micrococcales</taxon>
        <taxon>Promicromonosporaceae</taxon>
        <taxon>Isoptericola</taxon>
    </lineage>
</organism>
<dbReference type="Gene3D" id="3.40.50.300">
    <property type="entry name" value="P-loop containing nucleotide triphosphate hydrolases"/>
    <property type="match status" value="1"/>
</dbReference>
<dbReference type="EMBL" id="JABEZU010000003">
    <property type="protein sequence ID" value="NOV98205.1"/>
    <property type="molecule type" value="Genomic_DNA"/>
</dbReference>
<evidence type="ECO:0000313" key="1">
    <source>
        <dbReference type="EMBL" id="NOV98205.1"/>
    </source>
</evidence>
<gene>
    <name evidence="1" type="ORF">HDG69_002790</name>
</gene>
<accession>A0ABX2A675</accession>
<dbReference type="InterPro" id="IPR027417">
    <property type="entry name" value="P-loop_NTPase"/>
</dbReference>
<protein>
    <submittedName>
        <fullName evidence="1">Cytochrome c553</fullName>
    </submittedName>
</protein>
<comment type="caution">
    <text evidence="1">The sequence shown here is derived from an EMBL/GenBank/DDBJ whole genome shotgun (WGS) entry which is preliminary data.</text>
</comment>
<name>A0ABX2A675_9MICO</name>
<keyword evidence="2" id="KW-1185">Reference proteome</keyword>
<reference evidence="1 2" key="1">
    <citation type="submission" date="2020-05" db="EMBL/GenBank/DDBJ databases">
        <title>Genomic Encyclopedia of Type Strains, Phase III (KMG-III): the genomes of soil and plant-associated and newly described type strains.</title>
        <authorList>
            <person name="Whitman W."/>
        </authorList>
    </citation>
    <scope>NUCLEOTIDE SEQUENCE [LARGE SCALE GENOMIC DNA]</scope>
    <source>
        <strain evidence="1 2">KCTC 19046</strain>
    </source>
</reference>
<dbReference type="SUPFAM" id="SSF52540">
    <property type="entry name" value="P-loop containing nucleoside triphosphate hydrolases"/>
    <property type="match status" value="1"/>
</dbReference>